<evidence type="ECO:0000259" key="4">
    <source>
        <dbReference type="SMART" id="SM00771"/>
    </source>
</evidence>
<protein>
    <recommendedName>
        <fullName evidence="1">Cell division protein ZipA</fullName>
    </recommendedName>
</protein>
<dbReference type="AlphaFoldDB" id="A0A2W5QGS2"/>
<keyword evidence="1" id="KW-0131">Cell cycle</keyword>
<sequence length="369" mass="39341">MSNLTVALAILGGLVLAAVIGYNTWMSRRNAPRQPDRVEGDPPPTGHGGIELPAGNEEPVLHVDPHEVASAERHEPLFDPDLPPPNAQTAAQLVDRRGGLDPLIDVIAPVSLDAPASGAAALAAMPPTRRAGSKPIAIEGLNEHSGQWEQPVAGQRYRAFQVGVQLANRTGALNEIEYSEFVVKAQAFADAVNGAPEFPEMLDEVARARELDQFASGHDAQLAFVLRARHAAWSPGYVQQNAARLGFVPGMMPGRMVLPNTDAGAPPVLGLSFDTQAALADDPAQSAIRELGLSLDVPQVDRGAEPFLRMREIADALGREMDGVVTDSDGQPLREETMDAIGADLEELYDTLEERDLAAGSSLARRLFS</sequence>
<keyword evidence="2" id="KW-0812">Transmembrane</keyword>
<name>A0A2W5QGS2_VARPD</name>
<keyword evidence="1 5" id="KW-0132">Cell division</keyword>
<evidence type="ECO:0000256" key="2">
    <source>
        <dbReference type="RuleBase" id="RU003613"/>
    </source>
</evidence>
<dbReference type="Proteomes" id="UP000249135">
    <property type="component" value="Unassembled WGS sequence"/>
</dbReference>
<reference evidence="5 6" key="1">
    <citation type="submission" date="2017-08" db="EMBL/GenBank/DDBJ databases">
        <title>Infants hospitalized years apart are colonized by the same room-sourced microbial strains.</title>
        <authorList>
            <person name="Brooks B."/>
            <person name="Olm M.R."/>
            <person name="Firek B.A."/>
            <person name="Baker R."/>
            <person name="Thomas B.C."/>
            <person name="Morowitz M.J."/>
            <person name="Banfield J.F."/>
        </authorList>
    </citation>
    <scope>NUCLEOTIDE SEQUENCE [LARGE SCALE GENOMIC DNA]</scope>
    <source>
        <strain evidence="5">S2_005_003_R2_41</strain>
    </source>
</reference>
<feature type="domain" description="ZipA C-terminal FtsZ-binding" evidence="4">
    <location>
        <begin position="218"/>
        <end position="345"/>
    </location>
</feature>
<proteinExistence type="inferred from homology"/>
<dbReference type="SMART" id="SM00771">
    <property type="entry name" value="ZipA_C"/>
    <property type="match status" value="1"/>
</dbReference>
<dbReference type="GO" id="GO:0005886">
    <property type="term" value="C:plasma membrane"/>
    <property type="evidence" value="ECO:0007669"/>
    <property type="project" value="UniProtKB-SubCell"/>
</dbReference>
<comment type="similarity">
    <text evidence="1">Belongs to the ZipA family.</text>
</comment>
<feature type="region of interest" description="Disordered" evidence="3">
    <location>
        <begin position="30"/>
        <end position="57"/>
    </location>
</feature>
<keyword evidence="2" id="KW-1003">Cell membrane</keyword>
<evidence type="ECO:0000313" key="6">
    <source>
        <dbReference type="Proteomes" id="UP000249135"/>
    </source>
</evidence>
<evidence type="ECO:0000313" key="5">
    <source>
        <dbReference type="EMBL" id="PZQ75629.1"/>
    </source>
</evidence>
<comment type="caution">
    <text evidence="5">The sequence shown here is derived from an EMBL/GenBank/DDBJ whole genome shotgun (WGS) entry which is preliminary data.</text>
</comment>
<dbReference type="InterPro" id="IPR007449">
    <property type="entry name" value="ZipA_FtsZ-bd_C"/>
</dbReference>
<dbReference type="Pfam" id="PF04354">
    <property type="entry name" value="ZipA_C"/>
    <property type="match status" value="1"/>
</dbReference>
<evidence type="ECO:0000256" key="1">
    <source>
        <dbReference type="RuleBase" id="RU003612"/>
    </source>
</evidence>
<dbReference type="Gene3D" id="3.30.1400.10">
    <property type="entry name" value="ZipA, C-terminal FtsZ-binding domain"/>
    <property type="match status" value="1"/>
</dbReference>
<evidence type="ECO:0000256" key="3">
    <source>
        <dbReference type="SAM" id="MobiDB-lite"/>
    </source>
</evidence>
<keyword evidence="2" id="KW-0472">Membrane</keyword>
<dbReference type="GO" id="GO:0090529">
    <property type="term" value="P:cell septum assembly"/>
    <property type="evidence" value="ECO:0007669"/>
    <property type="project" value="InterPro"/>
</dbReference>
<dbReference type="InterPro" id="IPR036765">
    <property type="entry name" value="ZipA_FtsZ-bd_C_sf"/>
</dbReference>
<comment type="function">
    <text evidence="1">Essential cell division protein that stabilizes the FtsZ protofilaments by cross-linking them and that serves as a cytoplasmic membrane anchor for the Z ring. Also required for the recruitment to the septal ring of downstream cell division proteins.</text>
</comment>
<accession>A0A2W5QGS2</accession>
<gene>
    <name evidence="5" type="ORF">DI563_09120</name>
</gene>
<dbReference type="EMBL" id="QFPP01000080">
    <property type="protein sequence ID" value="PZQ75629.1"/>
    <property type="molecule type" value="Genomic_DNA"/>
</dbReference>
<keyword evidence="2" id="KW-0997">Cell inner membrane</keyword>
<dbReference type="SUPFAM" id="SSF64383">
    <property type="entry name" value="Cell-division protein ZipA, C-terminal domain"/>
    <property type="match status" value="1"/>
</dbReference>
<comment type="subcellular location">
    <subcellularLocation>
        <location evidence="2">Cell inner membrane</location>
        <topology evidence="2">Single-pass type I membrane protein</topology>
    </subcellularLocation>
</comment>
<organism evidence="5 6">
    <name type="scientific">Variovorax paradoxus</name>
    <dbReference type="NCBI Taxonomy" id="34073"/>
    <lineage>
        <taxon>Bacteria</taxon>
        <taxon>Pseudomonadati</taxon>
        <taxon>Pseudomonadota</taxon>
        <taxon>Betaproteobacteria</taxon>
        <taxon>Burkholderiales</taxon>
        <taxon>Comamonadaceae</taxon>
        <taxon>Variovorax</taxon>
    </lineage>
</organism>